<comment type="caution">
    <text evidence="1">The sequence shown here is derived from an EMBL/GenBank/DDBJ whole genome shotgun (WGS) entry which is preliminary data.</text>
</comment>
<feature type="non-terminal residue" evidence="1">
    <location>
        <position position="1"/>
    </location>
</feature>
<feature type="non-terminal residue" evidence="1">
    <location>
        <position position="322"/>
    </location>
</feature>
<evidence type="ECO:0000313" key="2">
    <source>
        <dbReference type="Proteomes" id="UP001469749"/>
    </source>
</evidence>
<evidence type="ECO:0000313" key="1">
    <source>
        <dbReference type="EMBL" id="MEQ2367020.1"/>
    </source>
</evidence>
<dbReference type="Proteomes" id="UP001469749">
    <property type="component" value="Unassembled WGS sequence"/>
</dbReference>
<sequence length="322" mass="35136">HASIVSCLCVFGISHFGLYYLYSSTTYQRFIEDALNEYVKLDEYKKTNLIDYISSIRVDPNVAVILGPGGNPFANWKDRISEIVFDTDEEKDLLSTVKTLLRGTDKWGDVDEAGVLEDVISYFESFTTFFSGDKKGLTGASDWCNLADSSIGVWTGLYDYFCDMYKGLKTGFFGDVAQKNVKVLGLSAGFLGLTASILSASNGLDNKQWQSIVADYVDCGKDMLSVIKSGYALKHIGDVKSLSEIKAGPWSALNIYSAIGEAGIQSISQGFRSHEKYYADGQWDMGDTGATGIDISMAGIYGISHSLTLGFDDLIFGAIDNA</sequence>
<organism evidence="1 2">
    <name type="scientific">Coprococcus intestinihominis</name>
    <dbReference type="NCBI Taxonomy" id="3133154"/>
    <lineage>
        <taxon>Bacteria</taxon>
        <taxon>Bacillati</taxon>
        <taxon>Bacillota</taxon>
        <taxon>Clostridia</taxon>
        <taxon>Lachnospirales</taxon>
        <taxon>Lachnospiraceae</taxon>
        <taxon>Coprococcus</taxon>
    </lineage>
</organism>
<keyword evidence="2" id="KW-1185">Reference proteome</keyword>
<dbReference type="EMBL" id="JBBMEK010000481">
    <property type="protein sequence ID" value="MEQ2367020.1"/>
    <property type="molecule type" value="Genomic_DNA"/>
</dbReference>
<accession>A0ABV1BAN6</accession>
<gene>
    <name evidence="1" type="ORF">WMO25_18355</name>
</gene>
<name>A0ABV1BAN6_9FIRM</name>
<reference evidence="1 2" key="1">
    <citation type="submission" date="2024-03" db="EMBL/GenBank/DDBJ databases">
        <title>Human intestinal bacterial collection.</title>
        <authorList>
            <person name="Pauvert C."/>
            <person name="Hitch T.C.A."/>
            <person name="Clavel T."/>
        </authorList>
    </citation>
    <scope>NUCLEOTIDE SEQUENCE [LARGE SCALE GENOMIC DNA]</scope>
    <source>
        <strain evidence="1 2">CLA-AA-H190</strain>
    </source>
</reference>
<protein>
    <submittedName>
        <fullName evidence="1">Uncharacterized protein</fullName>
    </submittedName>
</protein>
<proteinExistence type="predicted"/>